<comment type="catalytic activity">
    <reaction evidence="1">
        <text>2-hydroxychromene-2-carboxylate = (3E)-4-(2-hydroxyphenyl)-2-oxobut-3-enoate</text>
        <dbReference type="Rhea" id="RHEA:27401"/>
        <dbReference type="ChEBI" id="CHEBI:59350"/>
        <dbReference type="ChEBI" id="CHEBI:59353"/>
        <dbReference type="EC" id="5.99.1.4"/>
    </reaction>
</comment>
<dbReference type="Pfam" id="PF01323">
    <property type="entry name" value="DSBA"/>
    <property type="match status" value="1"/>
</dbReference>
<evidence type="ECO:0000313" key="4">
    <source>
        <dbReference type="Proteomes" id="UP001183176"/>
    </source>
</evidence>
<gene>
    <name evidence="3" type="ORF">RM423_09425</name>
</gene>
<accession>A0ABU2J9F5</accession>
<dbReference type="InterPro" id="IPR051924">
    <property type="entry name" value="GST_Kappa/NadH"/>
</dbReference>
<sequence>MTRAPATARIYFSMRSPFSWISLKAIEATRPDVLETSELLPFWDPAPETLDALHALGGDYHYTQMSKAKHLYILQDTKRITRRLGLTMTWPIDRAPRWEIPHLAWLAARPEDRPTAYRAFMDARWGRGDNICDEDVLAGLLSSAGLDAALAQAHKDESVVARGAEVLLRAYRDDVFGIPYFKCGNQRFWGLDRVGWFLACHDQWRDTGKFTQPDAAVAVPMLDELTEPYDADQAGGCG</sequence>
<dbReference type="EMBL" id="JAVREH010000009">
    <property type="protein sequence ID" value="MDT0261612.1"/>
    <property type="molecule type" value="Genomic_DNA"/>
</dbReference>
<dbReference type="InterPro" id="IPR036249">
    <property type="entry name" value="Thioredoxin-like_sf"/>
</dbReference>
<dbReference type="RefSeq" id="WP_311422767.1">
    <property type="nucleotide sequence ID" value="NZ_JAVREH010000009.1"/>
</dbReference>
<proteinExistence type="inferred from homology"/>
<evidence type="ECO:0000256" key="1">
    <source>
        <dbReference type="PIRNR" id="PIRNR006386"/>
    </source>
</evidence>
<evidence type="ECO:0000313" key="3">
    <source>
        <dbReference type="EMBL" id="MDT0261612.1"/>
    </source>
</evidence>
<dbReference type="PANTHER" id="PTHR42943:SF2">
    <property type="entry name" value="GLUTATHIONE S-TRANSFERASE KAPPA 1"/>
    <property type="match status" value="1"/>
</dbReference>
<keyword evidence="4" id="KW-1185">Reference proteome</keyword>
<dbReference type="InterPro" id="IPR014440">
    <property type="entry name" value="HCCAis_GSTk"/>
</dbReference>
<protein>
    <recommendedName>
        <fullName evidence="1">2-hydroxychromene-2-carboxylate isomerase</fullName>
        <ecNumber evidence="1">5.99.1.4</ecNumber>
    </recommendedName>
</protein>
<comment type="similarity">
    <text evidence="1">Belongs to the GST superfamily. NadH family.</text>
</comment>
<dbReference type="PANTHER" id="PTHR42943">
    <property type="entry name" value="GLUTATHIONE S-TRANSFERASE KAPPA"/>
    <property type="match status" value="1"/>
</dbReference>
<keyword evidence="1" id="KW-0413">Isomerase</keyword>
<dbReference type="InterPro" id="IPR001853">
    <property type="entry name" value="DSBA-like_thioredoxin_dom"/>
</dbReference>
<dbReference type="Proteomes" id="UP001183176">
    <property type="component" value="Unassembled WGS sequence"/>
</dbReference>
<dbReference type="SUPFAM" id="SSF52833">
    <property type="entry name" value="Thioredoxin-like"/>
    <property type="match status" value="1"/>
</dbReference>
<reference evidence="4" key="1">
    <citation type="submission" date="2023-07" db="EMBL/GenBank/DDBJ databases">
        <title>30 novel species of actinomycetes from the DSMZ collection.</title>
        <authorList>
            <person name="Nouioui I."/>
        </authorList>
    </citation>
    <scope>NUCLEOTIDE SEQUENCE [LARGE SCALE GENOMIC DNA]</scope>
    <source>
        <strain evidence="4">DSM 44399</strain>
    </source>
</reference>
<organism evidence="3 4">
    <name type="scientific">Jatrophihabitans lederbergiae</name>
    <dbReference type="NCBI Taxonomy" id="3075547"/>
    <lineage>
        <taxon>Bacteria</taxon>
        <taxon>Bacillati</taxon>
        <taxon>Actinomycetota</taxon>
        <taxon>Actinomycetes</taxon>
        <taxon>Jatrophihabitantales</taxon>
        <taxon>Jatrophihabitantaceae</taxon>
        <taxon>Jatrophihabitans</taxon>
    </lineage>
</organism>
<dbReference type="PIRSF" id="PIRSF006386">
    <property type="entry name" value="HCCAis_GSTk"/>
    <property type="match status" value="1"/>
</dbReference>
<feature type="domain" description="DSBA-like thioredoxin" evidence="2">
    <location>
        <begin position="10"/>
        <end position="194"/>
    </location>
</feature>
<evidence type="ECO:0000259" key="2">
    <source>
        <dbReference type="Pfam" id="PF01323"/>
    </source>
</evidence>
<comment type="caution">
    <text evidence="3">The sequence shown here is derived from an EMBL/GenBank/DDBJ whole genome shotgun (WGS) entry which is preliminary data.</text>
</comment>
<dbReference type="EC" id="5.99.1.4" evidence="1"/>
<dbReference type="Gene3D" id="3.40.30.10">
    <property type="entry name" value="Glutaredoxin"/>
    <property type="match status" value="1"/>
</dbReference>
<name>A0ABU2J9F5_9ACTN</name>